<accession>A0A0H5REZ0</accession>
<protein>
    <submittedName>
        <fullName evidence="2">Uncharacterized protein</fullName>
    </submittedName>
</protein>
<organism evidence="2">
    <name type="scientific">Spongospora subterranea</name>
    <dbReference type="NCBI Taxonomy" id="70186"/>
    <lineage>
        <taxon>Eukaryota</taxon>
        <taxon>Sar</taxon>
        <taxon>Rhizaria</taxon>
        <taxon>Endomyxa</taxon>
        <taxon>Phytomyxea</taxon>
        <taxon>Plasmodiophorida</taxon>
        <taxon>Plasmodiophoridae</taxon>
        <taxon>Spongospora</taxon>
    </lineage>
</organism>
<feature type="compositionally biased region" description="Polar residues" evidence="1">
    <location>
        <begin position="174"/>
        <end position="185"/>
    </location>
</feature>
<feature type="compositionally biased region" description="Polar residues" evidence="1">
    <location>
        <begin position="1"/>
        <end position="10"/>
    </location>
</feature>
<feature type="compositionally biased region" description="Polar residues" evidence="1">
    <location>
        <begin position="132"/>
        <end position="151"/>
    </location>
</feature>
<evidence type="ECO:0000256" key="1">
    <source>
        <dbReference type="SAM" id="MobiDB-lite"/>
    </source>
</evidence>
<evidence type="ECO:0000313" key="2">
    <source>
        <dbReference type="EMBL" id="CRZ12107.1"/>
    </source>
</evidence>
<feature type="non-terminal residue" evidence="2">
    <location>
        <position position="1"/>
    </location>
</feature>
<feature type="compositionally biased region" description="Polar residues" evidence="1">
    <location>
        <begin position="23"/>
        <end position="39"/>
    </location>
</feature>
<feature type="compositionally biased region" description="Low complexity" evidence="1">
    <location>
        <begin position="186"/>
        <end position="219"/>
    </location>
</feature>
<sequence length="282" mass="28799">PPLTQAQKPTTALAPPITRVEKPTQSVRKSSKENLSFSAPGNVVVQAEVPRASLYEARGRPAPHPMAQMIGEAPVQPSTSPPPRNDTTWDNIAMSPKRNRTDLPLTTFKPDQPGQSTVQAARGFSLEKSSENRSSQPLASAPEKTSANMTSPILPIPVDGNLTAGASLPDPEIVTNSSTVLSAVNGSSNTDAGDASSSSDSESSSGPTTITTIAETGGASSESQAAPPADSIPEASSDDTADELPGAIATDDVSPQDIIDAVSIGSSSVDDADTDELSAATA</sequence>
<name>A0A0H5REZ0_9EUKA</name>
<feature type="region of interest" description="Disordered" evidence="1">
    <location>
        <begin position="1"/>
        <end position="39"/>
    </location>
</feature>
<dbReference type="EMBL" id="HACM01011665">
    <property type="protein sequence ID" value="CRZ12107.1"/>
    <property type="molecule type" value="Transcribed_RNA"/>
</dbReference>
<proteinExistence type="predicted"/>
<reference evidence="2" key="1">
    <citation type="submission" date="2015-04" db="EMBL/GenBank/DDBJ databases">
        <title>The genome sequence of the plant pathogenic Rhizarian Plasmodiophora brassicae reveals insights in its biotrophic life cycle and the origin of chitin synthesis.</title>
        <authorList>
            <person name="Schwelm A."/>
            <person name="Fogelqvist J."/>
            <person name="Knaust A."/>
            <person name="Julke S."/>
            <person name="Lilja T."/>
            <person name="Dhandapani V."/>
            <person name="Bonilla-Rosso G."/>
            <person name="Karlsson M."/>
            <person name="Shevchenko A."/>
            <person name="Choi S.R."/>
            <person name="Kim H.G."/>
            <person name="Park J.Y."/>
            <person name="Lim Y.P."/>
            <person name="Ludwig-Muller J."/>
            <person name="Dixelius C."/>
        </authorList>
    </citation>
    <scope>NUCLEOTIDE SEQUENCE</scope>
    <source>
        <tissue evidence="2">Potato root galls</tissue>
    </source>
</reference>
<feature type="region of interest" description="Disordered" evidence="1">
    <location>
        <begin position="55"/>
        <end position="255"/>
    </location>
</feature>
<dbReference type="AlphaFoldDB" id="A0A0H5REZ0"/>